<reference evidence="1 2" key="1">
    <citation type="journal article" name="Front. Microbiol.">
        <title>Sugar Metabolism of the First Thermophilic Planctomycete Thermogutta terrifontis: Comparative Genomic and Transcriptomic Approaches.</title>
        <authorList>
            <person name="Elcheninov A.G."/>
            <person name="Menzel P."/>
            <person name="Gudbergsdottir S.R."/>
            <person name="Slesarev A.I."/>
            <person name="Kadnikov V.V."/>
            <person name="Krogh A."/>
            <person name="Bonch-Osmolovskaya E.A."/>
            <person name="Peng X."/>
            <person name="Kublanov I.V."/>
        </authorList>
    </citation>
    <scope>NUCLEOTIDE SEQUENCE [LARGE SCALE GENOMIC DNA]</scope>
    <source>
        <strain evidence="1 2">R1</strain>
    </source>
</reference>
<proteinExistence type="predicted"/>
<evidence type="ECO:0000313" key="1">
    <source>
        <dbReference type="EMBL" id="ASV73740.1"/>
    </source>
</evidence>
<organism evidence="1 2">
    <name type="scientific">Thermogutta terrifontis</name>
    <dbReference type="NCBI Taxonomy" id="1331910"/>
    <lineage>
        <taxon>Bacteria</taxon>
        <taxon>Pseudomonadati</taxon>
        <taxon>Planctomycetota</taxon>
        <taxon>Planctomycetia</taxon>
        <taxon>Pirellulales</taxon>
        <taxon>Thermoguttaceae</taxon>
        <taxon>Thermogutta</taxon>
    </lineage>
</organism>
<accession>A0A286RCQ6</accession>
<evidence type="ECO:0000313" key="2">
    <source>
        <dbReference type="Proteomes" id="UP000215086"/>
    </source>
</evidence>
<dbReference type="Proteomes" id="UP000215086">
    <property type="component" value="Chromosome"/>
</dbReference>
<gene>
    <name evidence="1" type="ORF">THTE_1138</name>
</gene>
<name>A0A286RCQ6_9BACT</name>
<protein>
    <submittedName>
        <fullName evidence="1">Uncharacterized protein</fullName>
    </submittedName>
</protein>
<dbReference type="EMBL" id="CP018477">
    <property type="protein sequence ID" value="ASV73740.1"/>
    <property type="molecule type" value="Genomic_DNA"/>
</dbReference>
<keyword evidence="2" id="KW-1185">Reference proteome</keyword>
<sequence length="49" mass="5585">MEPSDASASGFLSKSSSRPCFYSGAIRQFRRHLARVFRRVHTLDSLNLE</sequence>
<dbReference type="KEGG" id="ttf:THTE_1138"/>
<dbReference type="AlphaFoldDB" id="A0A286RCQ6"/>